<reference evidence="2 3" key="1">
    <citation type="journal article" date="2023" name="Mol. Biol. Evol.">
        <title>Genomics of Secondarily Temperate Adaptation in the Only Non-Antarctic Icefish.</title>
        <authorList>
            <person name="Rivera-Colon A.G."/>
            <person name="Rayamajhi N."/>
            <person name="Minhas B.F."/>
            <person name="Madrigal G."/>
            <person name="Bilyk K.T."/>
            <person name="Yoon V."/>
            <person name="Hune M."/>
            <person name="Gregory S."/>
            <person name="Cheng C.H.C."/>
            <person name="Catchen J.M."/>
        </authorList>
    </citation>
    <scope>NUCLEOTIDE SEQUENCE [LARGE SCALE GENOMIC DNA]</scope>
    <source>
        <tissue evidence="2">White muscle</tissue>
    </source>
</reference>
<protein>
    <submittedName>
        <fullName evidence="2">Uncharacterized protein</fullName>
    </submittedName>
</protein>
<proteinExistence type="predicted"/>
<evidence type="ECO:0000256" key="1">
    <source>
        <dbReference type="SAM" id="MobiDB-lite"/>
    </source>
</evidence>
<comment type="caution">
    <text evidence="2">The sequence shown here is derived from an EMBL/GenBank/DDBJ whole genome shotgun (WGS) entry which is preliminary data.</text>
</comment>
<dbReference type="AlphaFoldDB" id="A0AAN8HDK2"/>
<evidence type="ECO:0000313" key="2">
    <source>
        <dbReference type="EMBL" id="KAK5911618.1"/>
    </source>
</evidence>
<feature type="region of interest" description="Disordered" evidence="1">
    <location>
        <begin position="47"/>
        <end position="67"/>
    </location>
</feature>
<dbReference type="Proteomes" id="UP001331515">
    <property type="component" value="Unassembled WGS sequence"/>
</dbReference>
<accession>A0AAN8HDK2</accession>
<organism evidence="2 3">
    <name type="scientific">Champsocephalus gunnari</name>
    <name type="common">Mackerel icefish</name>
    <dbReference type="NCBI Taxonomy" id="52237"/>
    <lineage>
        <taxon>Eukaryota</taxon>
        <taxon>Metazoa</taxon>
        <taxon>Chordata</taxon>
        <taxon>Craniata</taxon>
        <taxon>Vertebrata</taxon>
        <taxon>Euteleostomi</taxon>
        <taxon>Actinopterygii</taxon>
        <taxon>Neopterygii</taxon>
        <taxon>Teleostei</taxon>
        <taxon>Neoteleostei</taxon>
        <taxon>Acanthomorphata</taxon>
        <taxon>Eupercaria</taxon>
        <taxon>Perciformes</taxon>
        <taxon>Notothenioidei</taxon>
        <taxon>Channichthyidae</taxon>
        <taxon>Champsocephalus</taxon>
    </lineage>
</organism>
<feature type="compositionally biased region" description="Polar residues" evidence="1">
    <location>
        <begin position="53"/>
        <end position="65"/>
    </location>
</feature>
<keyword evidence="3" id="KW-1185">Reference proteome</keyword>
<name>A0AAN8HDK2_CHAGU</name>
<sequence>MGSNAFILSEPSSADVQSASPLTSFHSLRYREILSAPQVQIVWRTSTPRDRLSNQSGDMTGYTDTGHTDPLISNKGYEQPYMTGVHPAWTDKCVLALQQRGKKRCWESFREFIGVSILGTDALWVTECVSSSSTGKPSHP</sequence>
<gene>
    <name evidence="2" type="ORF">CgunFtcFv8_005777</name>
</gene>
<dbReference type="EMBL" id="JAURVH010001528">
    <property type="protein sequence ID" value="KAK5911618.1"/>
    <property type="molecule type" value="Genomic_DNA"/>
</dbReference>
<evidence type="ECO:0000313" key="3">
    <source>
        <dbReference type="Proteomes" id="UP001331515"/>
    </source>
</evidence>